<feature type="domain" description="Prepilin type IV endopeptidase peptidase" evidence="2">
    <location>
        <begin position="14"/>
        <end position="111"/>
    </location>
</feature>
<dbReference type="Gene3D" id="1.20.120.1220">
    <property type="match status" value="1"/>
</dbReference>
<evidence type="ECO:0000259" key="2">
    <source>
        <dbReference type="Pfam" id="PF01478"/>
    </source>
</evidence>
<evidence type="ECO:0000313" key="4">
    <source>
        <dbReference type="Proteomes" id="UP000244904"/>
    </source>
</evidence>
<keyword evidence="1" id="KW-0812">Transmembrane</keyword>
<evidence type="ECO:0000256" key="1">
    <source>
        <dbReference type="SAM" id="Phobius"/>
    </source>
</evidence>
<evidence type="ECO:0000313" key="3">
    <source>
        <dbReference type="EMBL" id="SPF80957.1"/>
    </source>
</evidence>
<name>A0A2R8AY96_9RHOB</name>
<dbReference type="EMBL" id="OMOJ01000006">
    <property type="protein sequence ID" value="SPF80957.1"/>
    <property type="molecule type" value="Genomic_DNA"/>
</dbReference>
<feature type="transmembrane region" description="Helical" evidence="1">
    <location>
        <begin position="30"/>
        <end position="48"/>
    </location>
</feature>
<sequence>MTPTLWFLPFVLPIGLFVAYSDLRAMRIPNPAVLALLAVFVVIGPLVLPWDEYVWRYAHFAVALLFGILLNASGAMGAGDAKFIAAAAPFVALADLTLVMLLFCACLLGAFATHRIAMVTPLRNLAPDWKSWRMGSKFPMGFALAATLCLYLVLGTA</sequence>
<dbReference type="Pfam" id="PF01478">
    <property type="entry name" value="Peptidase_A24"/>
    <property type="match status" value="1"/>
</dbReference>
<keyword evidence="1" id="KW-0472">Membrane</keyword>
<feature type="transmembrane region" description="Helical" evidence="1">
    <location>
        <begin position="6"/>
        <end position="23"/>
    </location>
</feature>
<feature type="transmembrane region" description="Helical" evidence="1">
    <location>
        <begin position="84"/>
        <end position="112"/>
    </location>
</feature>
<proteinExistence type="predicted"/>
<dbReference type="GO" id="GO:0016020">
    <property type="term" value="C:membrane"/>
    <property type="evidence" value="ECO:0007669"/>
    <property type="project" value="InterPro"/>
</dbReference>
<feature type="transmembrane region" description="Helical" evidence="1">
    <location>
        <begin position="54"/>
        <end position="72"/>
    </location>
</feature>
<accession>A0A2R8AY96</accession>
<feature type="transmembrane region" description="Helical" evidence="1">
    <location>
        <begin position="132"/>
        <end position="154"/>
    </location>
</feature>
<dbReference type="GO" id="GO:0004190">
    <property type="term" value="F:aspartic-type endopeptidase activity"/>
    <property type="evidence" value="ECO:0007669"/>
    <property type="project" value="InterPro"/>
</dbReference>
<protein>
    <recommendedName>
        <fullName evidence="2">Prepilin type IV endopeptidase peptidase domain-containing protein</fullName>
    </recommendedName>
</protein>
<reference evidence="4" key="1">
    <citation type="submission" date="2018-03" db="EMBL/GenBank/DDBJ databases">
        <authorList>
            <person name="Rodrigo-Torres L."/>
            <person name="Arahal R. D."/>
            <person name="Lucena T."/>
        </authorList>
    </citation>
    <scope>NUCLEOTIDE SEQUENCE [LARGE SCALE GENOMIC DNA]</scope>
    <source>
        <strain evidence="4">CECT 8871</strain>
    </source>
</reference>
<dbReference type="Proteomes" id="UP000244904">
    <property type="component" value="Unassembled WGS sequence"/>
</dbReference>
<dbReference type="InterPro" id="IPR000045">
    <property type="entry name" value="Prepilin_IV_endopep_pep"/>
</dbReference>
<gene>
    <name evidence="3" type="ORF">PRI8871_02771</name>
</gene>
<keyword evidence="1" id="KW-1133">Transmembrane helix</keyword>
<keyword evidence="4" id="KW-1185">Reference proteome</keyword>
<dbReference type="AlphaFoldDB" id="A0A2R8AY96"/>
<organism evidence="3 4">
    <name type="scientific">Pseudoprimorskyibacter insulae</name>
    <dbReference type="NCBI Taxonomy" id="1695997"/>
    <lineage>
        <taxon>Bacteria</taxon>
        <taxon>Pseudomonadati</taxon>
        <taxon>Pseudomonadota</taxon>
        <taxon>Alphaproteobacteria</taxon>
        <taxon>Rhodobacterales</taxon>
        <taxon>Paracoccaceae</taxon>
        <taxon>Pseudoprimorskyibacter</taxon>
    </lineage>
</organism>